<organism evidence="1 2">
    <name type="scientific">Vibrio scophthalmi LMG 19158</name>
    <dbReference type="NCBI Taxonomy" id="870967"/>
    <lineage>
        <taxon>Bacteria</taxon>
        <taxon>Pseudomonadati</taxon>
        <taxon>Pseudomonadota</taxon>
        <taxon>Gammaproteobacteria</taxon>
        <taxon>Vibrionales</taxon>
        <taxon>Vibrionaceae</taxon>
        <taxon>Vibrio</taxon>
    </lineage>
</organism>
<dbReference type="AlphaFoldDB" id="F9RVX2"/>
<dbReference type="EMBL" id="AFWE01000226">
    <property type="protein sequence ID" value="EGU29298.1"/>
    <property type="molecule type" value="Genomic_DNA"/>
</dbReference>
<gene>
    <name evidence="1" type="ORF">VIS19158_20661</name>
</gene>
<accession>F9RVX2</accession>
<comment type="caution">
    <text evidence="1">The sequence shown here is derived from an EMBL/GenBank/DDBJ whole genome shotgun (WGS) entry which is preliminary data.</text>
</comment>
<name>F9RVX2_9VIBR</name>
<reference evidence="1 2" key="1">
    <citation type="journal article" date="2012" name="Int. J. Syst. Evol. Microbiol.">
        <title>Vibrio caribbeanicus sp. nov., isolated from the marine sponge Scleritoderma cyanea.</title>
        <authorList>
            <person name="Hoffmann M."/>
            <person name="Monday S.R."/>
            <person name="Allard M.W."/>
            <person name="Strain E.A."/>
            <person name="Whittaker P."/>
            <person name="Naum M."/>
            <person name="McCarthy P.J."/>
            <person name="Lopez J.V."/>
            <person name="Fischer M."/>
            <person name="Brown E.W."/>
        </authorList>
    </citation>
    <scope>NUCLEOTIDE SEQUENCE [LARGE SCALE GENOMIC DNA]</scope>
    <source>
        <strain evidence="1 2">LMG 19158</strain>
    </source>
</reference>
<protein>
    <submittedName>
        <fullName evidence="1">Uncharacterized protein</fullName>
    </submittedName>
</protein>
<sequence>MAAYVDWDKCRLDMTNVIEQAAVYLDELMTSLRAKQNREDEEKANLLQDCSCALRSDMQLPGVTIKQIKKCVGQYDDCAPKQQ</sequence>
<evidence type="ECO:0000313" key="2">
    <source>
        <dbReference type="Proteomes" id="UP000004349"/>
    </source>
</evidence>
<proteinExistence type="predicted"/>
<evidence type="ECO:0000313" key="1">
    <source>
        <dbReference type="EMBL" id="EGU29298.1"/>
    </source>
</evidence>
<dbReference type="Proteomes" id="UP000004349">
    <property type="component" value="Unassembled WGS sequence"/>
</dbReference>